<comment type="caution">
    <text evidence="1">The sequence shown here is derived from an EMBL/GenBank/DDBJ whole genome shotgun (WGS) entry which is preliminary data.</text>
</comment>
<sequence length="127" mass="15449">MVAIKIDNYIFLYSERSDEWMNVLILQRGGGGFRWKSEYSWCIIEFKIKHFPILNEVMNVMILQCRSKVNIFQQFSKKLRKRKKKEKENREFLRKNSFDQIVFYMVVTCNSKNNHCKYLKFSSHCDD</sequence>
<proteinExistence type="predicted"/>
<organism evidence="1 2">
    <name type="scientific">Aphis craccivora</name>
    <name type="common">Cowpea aphid</name>
    <dbReference type="NCBI Taxonomy" id="307492"/>
    <lineage>
        <taxon>Eukaryota</taxon>
        <taxon>Metazoa</taxon>
        <taxon>Ecdysozoa</taxon>
        <taxon>Arthropoda</taxon>
        <taxon>Hexapoda</taxon>
        <taxon>Insecta</taxon>
        <taxon>Pterygota</taxon>
        <taxon>Neoptera</taxon>
        <taxon>Paraneoptera</taxon>
        <taxon>Hemiptera</taxon>
        <taxon>Sternorrhyncha</taxon>
        <taxon>Aphidomorpha</taxon>
        <taxon>Aphidoidea</taxon>
        <taxon>Aphididae</taxon>
        <taxon>Aphidini</taxon>
        <taxon>Aphis</taxon>
        <taxon>Aphis</taxon>
    </lineage>
</organism>
<accession>A0A6G0YYR3</accession>
<reference evidence="1 2" key="1">
    <citation type="submission" date="2019-08" db="EMBL/GenBank/DDBJ databases">
        <title>Whole genome of Aphis craccivora.</title>
        <authorList>
            <person name="Voronova N.V."/>
            <person name="Shulinski R.S."/>
            <person name="Bandarenka Y.V."/>
            <person name="Zhorov D.G."/>
            <person name="Warner D."/>
        </authorList>
    </citation>
    <scope>NUCLEOTIDE SEQUENCE [LARGE SCALE GENOMIC DNA]</scope>
    <source>
        <strain evidence="1">180601</strain>
        <tissue evidence="1">Whole Body</tissue>
    </source>
</reference>
<keyword evidence="2" id="KW-1185">Reference proteome</keyword>
<protein>
    <submittedName>
        <fullName evidence="1">Uncharacterized protein</fullName>
    </submittedName>
</protein>
<dbReference type="Proteomes" id="UP000478052">
    <property type="component" value="Unassembled WGS sequence"/>
</dbReference>
<evidence type="ECO:0000313" key="2">
    <source>
        <dbReference type="Proteomes" id="UP000478052"/>
    </source>
</evidence>
<dbReference type="EMBL" id="VUJU01001966">
    <property type="protein sequence ID" value="KAF0763103.1"/>
    <property type="molecule type" value="Genomic_DNA"/>
</dbReference>
<dbReference type="AlphaFoldDB" id="A0A6G0YYR3"/>
<gene>
    <name evidence="1" type="ORF">FWK35_00023403</name>
</gene>
<name>A0A6G0YYR3_APHCR</name>
<evidence type="ECO:0000313" key="1">
    <source>
        <dbReference type="EMBL" id="KAF0763103.1"/>
    </source>
</evidence>